<accession>A0AAE1F078</accession>
<evidence type="ECO:0000313" key="7">
    <source>
        <dbReference type="EMBL" id="KAK3864838.1"/>
    </source>
</evidence>
<proteinExistence type="inferred from homology"/>
<dbReference type="Proteomes" id="UP001286313">
    <property type="component" value="Unassembled WGS sequence"/>
</dbReference>
<comment type="caution">
    <text evidence="7">The sequence shown here is derived from an EMBL/GenBank/DDBJ whole genome shotgun (WGS) entry which is preliminary data.</text>
</comment>
<dbReference type="FunFam" id="3.40.30.10:FF:000035">
    <property type="entry name" value="hematopoietic prostaglandin D synthase"/>
    <property type="match status" value="1"/>
</dbReference>
<dbReference type="SFLD" id="SFLDS00019">
    <property type="entry name" value="Glutathione_Transferase_(cytos"/>
    <property type="match status" value="1"/>
</dbReference>
<dbReference type="InterPro" id="IPR010987">
    <property type="entry name" value="Glutathione-S-Trfase_C-like"/>
</dbReference>
<keyword evidence="8" id="KW-1185">Reference proteome</keyword>
<dbReference type="InterPro" id="IPR050213">
    <property type="entry name" value="GST_superfamily"/>
</dbReference>
<evidence type="ECO:0000259" key="5">
    <source>
        <dbReference type="PROSITE" id="PS50404"/>
    </source>
</evidence>
<dbReference type="AlphaFoldDB" id="A0AAE1F078"/>
<name>A0AAE1F078_PETCI</name>
<evidence type="ECO:0000256" key="2">
    <source>
        <dbReference type="ARBA" id="ARBA00022679"/>
    </source>
</evidence>
<reference evidence="7" key="1">
    <citation type="submission" date="2023-10" db="EMBL/GenBank/DDBJ databases">
        <title>Genome assemblies of two species of porcelain crab, Petrolisthes cinctipes and Petrolisthes manimaculis (Anomura: Porcellanidae).</title>
        <authorList>
            <person name="Angst P."/>
        </authorList>
    </citation>
    <scope>NUCLEOTIDE SEQUENCE</scope>
    <source>
        <strain evidence="7">PB745_01</strain>
        <tissue evidence="7">Gill</tissue>
    </source>
</reference>
<feature type="domain" description="GST C-terminal" evidence="6">
    <location>
        <begin position="81"/>
        <end position="203"/>
    </location>
</feature>
<protein>
    <recommendedName>
        <fullName evidence="1">glutathione transferase</fullName>
        <ecNumber evidence="1">2.5.1.18</ecNumber>
    </recommendedName>
</protein>
<evidence type="ECO:0000256" key="1">
    <source>
        <dbReference type="ARBA" id="ARBA00012452"/>
    </source>
</evidence>
<evidence type="ECO:0000256" key="3">
    <source>
        <dbReference type="ARBA" id="ARBA00038317"/>
    </source>
</evidence>
<dbReference type="Pfam" id="PF14497">
    <property type="entry name" value="GST_C_3"/>
    <property type="match status" value="1"/>
</dbReference>
<dbReference type="SFLD" id="SFLDG00363">
    <property type="entry name" value="AMPS_(cytGST):_Alpha-__Mu-__Pi"/>
    <property type="match status" value="1"/>
</dbReference>
<organism evidence="7 8">
    <name type="scientific">Petrolisthes cinctipes</name>
    <name type="common">Flat porcelain crab</name>
    <dbReference type="NCBI Taxonomy" id="88211"/>
    <lineage>
        <taxon>Eukaryota</taxon>
        <taxon>Metazoa</taxon>
        <taxon>Ecdysozoa</taxon>
        <taxon>Arthropoda</taxon>
        <taxon>Crustacea</taxon>
        <taxon>Multicrustacea</taxon>
        <taxon>Malacostraca</taxon>
        <taxon>Eumalacostraca</taxon>
        <taxon>Eucarida</taxon>
        <taxon>Decapoda</taxon>
        <taxon>Pleocyemata</taxon>
        <taxon>Anomura</taxon>
        <taxon>Galatheoidea</taxon>
        <taxon>Porcellanidae</taxon>
        <taxon>Petrolisthes</taxon>
    </lineage>
</organism>
<dbReference type="SUPFAM" id="SSF47616">
    <property type="entry name" value="GST C-terminal domain-like"/>
    <property type="match status" value="1"/>
</dbReference>
<evidence type="ECO:0000259" key="6">
    <source>
        <dbReference type="PROSITE" id="PS50405"/>
    </source>
</evidence>
<dbReference type="Gene3D" id="1.20.1050.10">
    <property type="match status" value="1"/>
</dbReference>
<dbReference type="InterPro" id="IPR036282">
    <property type="entry name" value="Glutathione-S-Trfase_C_sf"/>
</dbReference>
<dbReference type="FunFam" id="1.20.1050.10:FF:000030">
    <property type="entry name" value="Glutathione S-transferase S1"/>
    <property type="match status" value="1"/>
</dbReference>
<evidence type="ECO:0000256" key="4">
    <source>
        <dbReference type="ARBA" id="ARBA00047960"/>
    </source>
</evidence>
<comment type="similarity">
    <text evidence="3">Belongs to the GST superfamily. Sigma family.</text>
</comment>
<evidence type="ECO:0000313" key="8">
    <source>
        <dbReference type="Proteomes" id="UP001286313"/>
    </source>
</evidence>
<sequence>MPELTLIYFNARGRAELARWIMAYGDIKYTDDRIERENWPARKPNIFTGKVPVLMVDGKPLPESIAIARYLARMADLVPQDSYEAARVDAIADRLNSAMTETHGILYKTEDEKEKTEKFDKHKEEVIKPFFSQLNKHLEGRQWFITNKTTWADLFIGMSMTWLRMKSPGILDNYPNITALVDKVLAIPKIKEWNDKQPKDLPF</sequence>
<dbReference type="GO" id="GO:0004364">
    <property type="term" value="F:glutathione transferase activity"/>
    <property type="evidence" value="ECO:0007669"/>
    <property type="project" value="UniProtKB-EC"/>
</dbReference>
<dbReference type="InterPro" id="IPR004045">
    <property type="entry name" value="Glutathione_S-Trfase_N"/>
</dbReference>
<dbReference type="PANTHER" id="PTHR11571:SF224">
    <property type="entry name" value="HEMATOPOIETIC PROSTAGLANDIN D SYNTHASE"/>
    <property type="match status" value="1"/>
</dbReference>
<dbReference type="EC" id="2.5.1.18" evidence="1"/>
<dbReference type="PANTHER" id="PTHR11571">
    <property type="entry name" value="GLUTATHIONE S-TRANSFERASE"/>
    <property type="match status" value="1"/>
</dbReference>
<dbReference type="InterPro" id="IPR040079">
    <property type="entry name" value="Glutathione_S-Trfase"/>
</dbReference>
<dbReference type="PROSITE" id="PS50405">
    <property type="entry name" value="GST_CTER"/>
    <property type="match status" value="1"/>
</dbReference>
<dbReference type="CDD" id="cd03192">
    <property type="entry name" value="GST_C_Sigma_like"/>
    <property type="match status" value="1"/>
</dbReference>
<dbReference type="Gene3D" id="3.40.30.10">
    <property type="entry name" value="Glutaredoxin"/>
    <property type="match status" value="1"/>
</dbReference>
<dbReference type="Pfam" id="PF02798">
    <property type="entry name" value="GST_N"/>
    <property type="match status" value="1"/>
</dbReference>
<keyword evidence="2" id="KW-0808">Transferase</keyword>
<dbReference type="InterPro" id="IPR036249">
    <property type="entry name" value="Thioredoxin-like_sf"/>
</dbReference>
<dbReference type="SFLD" id="SFLDG01205">
    <property type="entry name" value="AMPS.1"/>
    <property type="match status" value="1"/>
</dbReference>
<feature type="domain" description="GST N-terminal" evidence="5">
    <location>
        <begin position="2"/>
        <end position="79"/>
    </location>
</feature>
<dbReference type="GO" id="GO:0006749">
    <property type="term" value="P:glutathione metabolic process"/>
    <property type="evidence" value="ECO:0007669"/>
    <property type="project" value="TreeGrafter"/>
</dbReference>
<dbReference type="EMBL" id="JAWQEG010003710">
    <property type="protein sequence ID" value="KAK3864838.1"/>
    <property type="molecule type" value="Genomic_DNA"/>
</dbReference>
<dbReference type="InterPro" id="IPR004046">
    <property type="entry name" value="GST_C"/>
</dbReference>
<dbReference type="PROSITE" id="PS50404">
    <property type="entry name" value="GST_NTER"/>
    <property type="match status" value="1"/>
</dbReference>
<dbReference type="CDD" id="cd03039">
    <property type="entry name" value="GST_N_Sigma_like"/>
    <property type="match status" value="1"/>
</dbReference>
<comment type="catalytic activity">
    <reaction evidence="4">
        <text>RX + glutathione = an S-substituted glutathione + a halide anion + H(+)</text>
        <dbReference type="Rhea" id="RHEA:16437"/>
        <dbReference type="ChEBI" id="CHEBI:15378"/>
        <dbReference type="ChEBI" id="CHEBI:16042"/>
        <dbReference type="ChEBI" id="CHEBI:17792"/>
        <dbReference type="ChEBI" id="CHEBI:57925"/>
        <dbReference type="ChEBI" id="CHEBI:90779"/>
        <dbReference type="EC" id="2.5.1.18"/>
    </reaction>
</comment>
<dbReference type="SUPFAM" id="SSF52833">
    <property type="entry name" value="Thioredoxin-like"/>
    <property type="match status" value="1"/>
</dbReference>
<gene>
    <name evidence="7" type="ORF">Pcinc_029501</name>
</gene>
<dbReference type="GO" id="GO:0004602">
    <property type="term" value="F:glutathione peroxidase activity"/>
    <property type="evidence" value="ECO:0007669"/>
    <property type="project" value="UniProtKB-ARBA"/>
</dbReference>